<keyword evidence="1" id="KW-0413">Isomerase</keyword>
<dbReference type="GO" id="GO:0003723">
    <property type="term" value="F:RNA binding"/>
    <property type="evidence" value="ECO:0007669"/>
    <property type="project" value="UniProtKB-KW"/>
</dbReference>
<dbReference type="PANTHER" id="PTHR47683:SF2">
    <property type="entry name" value="RNA-BINDING S4 DOMAIN-CONTAINING PROTEIN"/>
    <property type="match status" value="1"/>
</dbReference>
<dbReference type="PROSITE" id="PS50889">
    <property type="entry name" value="S4"/>
    <property type="match status" value="1"/>
</dbReference>
<dbReference type="Gene3D" id="3.30.70.580">
    <property type="entry name" value="Pseudouridine synthase I, catalytic domain, N-terminal subdomain"/>
    <property type="match status" value="1"/>
</dbReference>
<name>A0AAV4LWS4_BABCB</name>
<dbReference type="AlphaFoldDB" id="A0AAV4LWS4"/>
<keyword evidence="2" id="KW-0694">RNA-binding</keyword>
<dbReference type="GO" id="GO:0009982">
    <property type="term" value="F:pseudouridine synthase activity"/>
    <property type="evidence" value="ECO:0007669"/>
    <property type="project" value="InterPro"/>
</dbReference>
<dbReference type="Proteomes" id="UP001497744">
    <property type="component" value="Unassembled WGS sequence"/>
</dbReference>
<dbReference type="Gene3D" id="3.30.70.1560">
    <property type="entry name" value="Alpha-L RNA-binding motif"/>
    <property type="match status" value="1"/>
</dbReference>
<keyword evidence="4" id="KW-1185">Reference proteome</keyword>
<accession>A0AAV4LWS4</accession>
<reference evidence="3 4" key="1">
    <citation type="submission" date="2021-06" db="EMBL/GenBank/DDBJ databases">
        <title>Genome sequence of Babesia caballi.</title>
        <authorList>
            <person name="Yamagishi J."/>
            <person name="Kidaka T."/>
            <person name="Ochi A."/>
        </authorList>
    </citation>
    <scope>NUCLEOTIDE SEQUENCE [LARGE SCALE GENOMIC DNA]</scope>
    <source>
        <strain evidence="3">USDA-D6B2</strain>
    </source>
</reference>
<evidence type="ECO:0000313" key="3">
    <source>
        <dbReference type="EMBL" id="GIX63581.1"/>
    </source>
</evidence>
<sequence length="238" mass="26660">MRLKIAQFCAKNGICSKKDAKKFIELGQLKLKGKIVRYNTLVESTLSAECVTVPTRAQSVAANKVSVILHKPESCLSTFSRRAELWAKSLLVPENRCDNDAKNRLNPSRLRRLVPINPLEYAASGLVLFSEDASLTSRFAECEETYHVAFKDPITEPKLFVLTGEVHIDGVAIPRLKVKQLSQHAAHVTIQGASGKLRKACRLAGLDVRSLKRIQMGNVQLGDLLYGRWMLMRRYQLT</sequence>
<dbReference type="EMBL" id="BPLF01000002">
    <property type="protein sequence ID" value="GIX63581.1"/>
    <property type="molecule type" value="Genomic_DNA"/>
</dbReference>
<dbReference type="GO" id="GO:0001522">
    <property type="term" value="P:pseudouridine synthesis"/>
    <property type="evidence" value="ECO:0007669"/>
    <property type="project" value="InterPro"/>
</dbReference>
<dbReference type="PANTHER" id="PTHR47683">
    <property type="entry name" value="PSEUDOURIDINE SYNTHASE FAMILY PROTEIN-RELATED"/>
    <property type="match status" value="1"/>
</dbReference>
<organism evidence="3 4">
    <name type="scientific">Babesia caballi</name>
    <dbReference type="NCBI Taxonomy" id="5871"/>
    <lineage>
        <taxon>Eukaryota</taxon>
        <taxon>Sar</taxon>
        <taxon>Alveolata</taxon>
        <taxon>Apicomplexa</taxon>
        <taxon>Aconoidasida</taxon>
        <taxon>Piroplasmida</taxon>
        <taxon>Babesiidae</taxon>
        <taxon>Babesia</taxon>
    </lineage>
</organism>
<proteinExistence type="predicted"/>
<dbReference type="GeneID" id="94195062"/>
<comment type="caution">
    <text evidence="3">The sequence shown here is derived from an EMBL/GenBank/DDBJ whole genome shotgun (WGS) entry which is preliminary data.</text>
</comment>
<evidence type="ECO:0000256" key="2">
    <source>
        <dbReference type="PROSITE-ProRule" id="PRU00182"/>
    </source>
</evidence>
<gene>
    <name evidence="3" type="ORF">BcabD6B2_30160</name>
</gene>
<dbReference type="RefSeq" id="XP_067715650.1">
    <property type="nucleotide sequence ID" value="XM_067859549.1"/>
</dbReference>
<dbReference type="InterPro" id="IPR042092">
    <property type="entry name" value="PsdUridine_s_RsuA/RluB/E/F_cat"/>
</dbReference>
<dbReference type="InterPro" id="IPR020094">
    <property type="entry name" value="TruA/RsuA/RluB/E/F_N"/>
</dbReference>
<dbReference type="SUPFAM" id="SSF55120">
    <property type="entry name" value="Pseudouridine synthase"/>
    <property type="match status" value="1"/>
</dbReference>
<protein>
    <submittedName>
        <fullName evidence="3">Pseudouridylate synthase</fullName>
    </submittedName>
</protein>
<evidence type="ECO:0000313" key="4">
    <source>
        <dbReference type="Proteomes" id="UP001497744"/>
    </source>
</evidence>
<dbReference type="InterPro" id="IPR050343">
    <property type="entry name" value="RsuA_PseudoU_synthase"/>
</dbReference>
<dbReference type="InterPro" id="IPR020103">
    <property type="entry name" value="PsdUridine_synth_cat_dom_sf"/>
</dbReference>
<evidence type="ECO:0000256" key="1">
    <source>
        <dbReference type="ARBA" id="ARBA00023235"/>
    </source>
</evidence>